<evidence type="ECO:0000256" key="10">
    <source>
        <dbReference type="HAMAP-Rule" id="MF_00115"/>
    </source>
</evidence>
<organism evidence="11 12">
    <name type="scientific">Paenibacillus thiaminolyticus</name>
    <name type="common">Bacillus thiaminolyticus</name>
    <dbReference type="NCBI Taxonomy" id="49283"/>
    <lineage>
        <taxon>Bacteria</taxon>
        <taxon>Bacillati</taxon>
        <taxon>Bacillota</taxon>
        <taxon>Bacilli</taxon>
        <taxon>Bacillales</taxon>
        <taxon>Paenibacillaceae</taxon>
        <taxon>Paenibacillus</taxon>
    </lineage>
</organism>
<feature type="transmembrane region" description="Helical" evidence="10">
    <location>
        <begin position="93"/>
        <end position="117"/>
    </location>
</feature>
<comment type="caution">
    <text evidence="11">The sequence shown here is derived from an EMBL/GenBank/DDBJ whole genome shotgun (WGS) entry which is preliminary data.</text>
</comment>
<dbReference type="OrthoDB" id="9810350at2"/>
<protein>
    <recommendedName>
        <fullName evidence="10">Large-conductance mechanosensitive channel</fullName>
    </recommendedName>
</protein>
<dbReference type="EMBL" id="QYZD01000001">
    <property type="protein sequence ID" value="RJG26769.1"/>
    <property type="molecule type" value="Genomic_DNA"/>
</dbReference>
<dbReference type="PROSITE" id="PS01327">
    <property type="entry name" value="MSCL"/>
    <property type="match status" value="1"/>
</dbReference>
<evidence type="ECO:0000256" key="5">
    <source>
        <dbReference type="ARBA" id="ARBA00022692"/>
    </source>
</evidence>
<evidence type="ECO:0000256" key="6">
    <source>
        <dbReference type="ARBA" id="ARBA00022989"/>
    </source>
</evidence>
<dbReference type="NCBIfam" id="NF010557">
    <property type="entry name" value="PRK13952.1"/>
    <property type="match status" value="1"/>
</dbReference>
<keyword evidence="5 10" id="KW-0812">Transmembrane</keyword>
<evidence type="ECO:0000313" key="12">
    <source>
        <dbReference type="Proteomes" id="UP000266177"/>
    </source>
</evidence>
<dbReference type="PANTHER" id="PTHR30266">
    <property type="entry name" value="MECHANOSENSITIVE CHANNEL MSCL"/>
    <property type="match status" value="1"/>
</dbReference>
<evidence type="ECO:0000256" key="8">
    <source>
        <dbReference type="ARBA" id="ARBA00023136"/>
    </source>
</evidence>
<evidence type="ECO:0000313" key="11">
    <source>
        <dbReference type="EMBL" id="RJG26769.1"/>
    </source>
</evidence>
<dbReference type="Gene3D" id="1.10.1200.120">
    <property type="entry name" value="Large-conductance mechanosensitive channel, MscL, domain 1"/>
    <property type="match status" value="1"/>
</dbReference>
<comment type="subcellular location">
    <subcellularLocation>
        <location evidence="1 10">Cell membrane</location>
        <topology evidence="1 10">Multi-pass membrane protein</topology>
    </subcellularLocation>
</comment>
<name>A0A3A3GSN6_PANTH</name>
<sequence>MAKSKVSSFFEEFKQFAVRGNVIDLAVGVIIGGAFNKIVTSVVNDLVMPPIGKLLGGVNFKDLFIPLDPDLVVNGQPVSSMSLAQAQEAGVPVIAYGQFINVVIDFLIVALCVFLIVKGTNMLHRRNKAEEAPAEPTTKECPYCLSEIPKEAVRCAHCTSMLDESGAHA</sequence>
<comment type="similarity">
    <text evidence="2 10">Belongs to the MscL family.</text>
</comment>
<gene>
    <name evidence="10 11" type="primary">mscL</name>
    <name evidence="11" type="ORF">DQX05_01705</name>
</gene>
<evidence type="ECO:0000256" key="3">
    <source>
        <dbReference type="ARBA" id="ARBA00022448"/>
    </source>
</evidence>
<dbReference type="GO" id="GO:0008381">
    <property type="term" value="F:mechanosensitive monoatomic ion channel activity"/>
    <property type="evidence" value="ECO:0007669"/>
    <property type="project" value="UniProtKB-UniRule"/>
</dbReference>
<dbReference type="Pfam" id="PF01741">
    <property type="entry name" value="MscL"/>
    <property type="match status" value="1"/>
</dbReference>
<keyword evidence="9 10" id="KW-0407">Ion channel</keyword>
<keyword evidence="3 10" id="KW-0813">Transport</keyword>
<accession>A0A3A3GSN6</accession>
<dbReference type="HAMAP" id="MF_00115">
    <property type="entry name" value="MscL"/>
    <property type="match status" value="1"/>
</dbReference>
<dbReference type="InterPro" id="IPR001185">
    <property type="entry name" value="MS_channel"/>
</dbReference>
<feature type="transmembrane region" description="Helical" evidence="10">
    <location>
        <begin position="21"/>
        <end position="39"/>
    </location>
</feature>
<dbReference type="InterPro" id="IPR036019">
    <property type="entry name" value="MscL_channel"/>
</dbReference>
<keyword evidence="7 10" id="KW-0406">Ion transport</keyword>
<keyword evidence="8 10" id="KW-0472">Membrane</keyword>
<dbReference type="GO" id="GO:0005886">
    <property type="term" value="C:plasma membrane"/>
    <property type="evidence" value="ECO:0007669"/>
    <property type="project" value="UniProtKB-SubCell"/>
</dbReference>
<keyword evidence="6 10" id="KW-1133">Transmembrane helix</keyword>
<dbReference type="NCBIfam" id="TIGR00220">
    <property type="entry name" value="mscL"/>
    <property type="match status" value="1"/>
</dbReference>
<comment type="subunit">
    <text evidence="10">Homopentamer.</text>
</comment>
<evidence type="ECO:0000256" key="1">
    <source>
        <dbReference type="ARBA" id="ARBA00004651"/>
    </source>
</evidence>
<dbReference type="SUPFAM" id="SSF81330">
    <property type="entry name" value="Gated mechanosensitive channel"/>
    <property type="match status" value="1"/>
</dbReference>
<dbReference type="InterPro" id="IPR037673">
    <property type="entry name" value="MSC/AndL"/>
</dbReference>
<dbReference type="AlphaFoldDB" id="A0A3A3GSN6"/>
<dbReference type="Proteomes" id="UP000266177">
    <property type="component" value="Unassembled WGS sequence"/>
</dbReference>
<evidence type="ECO:0000256" key="9">
    <source>
        <dbReference type="ARBA" id="ARBA00023303"/>
    </source>
</evidence>
<proteinExistence type="inferred from homology"/>
<evidence type="ECO:0000256" key="4">
    <source>
        <dbReference type="ARBA" id="ARBA00022475"/>
    </source>
</evidence>
<evidence type="ECO:0000256" key="7">
    <source>
        <dbReference type="ARBA" id="ARBA00023065"/>
    </source>
</evidence>
<keyword evidence="4 10" id="KW-1003">Cell membrane</keyword>
<dbReference type="PRINTS" id="PR01264">
    <property type="entry name" value="MECHCHANNEL"/>
</dbReference>
<dbReference type="InterPro" id="IPR019823">
    <property type="entry name" value="Mechanosensitive_channel_CS"/>
</dbReference>
<evidence type="ECO:0000256" key="2">
    <source>
        <dbReference type="ARBA" id="ARBA00007254"/>
    </source>
</evidence>
<dbReference type="RefSeq" id="WP_119790320.1">
    <property type="nucleotide sequence ID" value="NZ_QYZD01000001.1"/>
</dbReference>
<comment type="function">
    <text evidence="10">Channel that opens in response to stretch forces in the membrane lipid bilayer. May participate in the regulation of osmotic pressure changes within the cell.</text>
</comment>
<reference evidence="11 12" key="1">
    <citation type="submission" date="2018-09" db="EMBL/GenBank/DDBJ databases">
        <title>Paenibacillus SK2017-BO5.</title>
        <authorList>
            <person name="Piskunova J.V."/>
            <person name="Dubiley S.A."/>
            <person name="Severinov K.V."/>
        </authorList>
    </citation>
    <scope>NUCLEOTIDE SEQUENCE [LARGE SCALE GENOMIC DNA]</scope>
    <source>
        <strain evidence="11 12">BO5</strain>
    </source>
</reference>
<dbReference type="PANTHER" id="PTHR30266:SF2">
    <property type="entry name" value="LARGE-CONDUCTANCE MECHANOSENSITIVE CHANNEL"/>
    <property type="match status" value="1"/>
</dbReference>